<dbReference type="KEGG" id="ovi:T265_11613"/>
<evidence type="ECO:0000313" key="2">
    <source>
        <dbReference type="Proteomes" id="UP000054324"/>
    </source>
</evidence>
<dbReference type="GeneID" id="20325781"/>
<sequence length="149" mass="16371">MTQRFLSISLLIIALTTVTLSMILNEWSCGGLFTSCLDRRRATTIAIIGLFCSGLVALFLALILDLINCCAQKLDYNPSFTTTRLCALLIGVILILAGLLVYTAQIDHQWSYLLATIGVVFAMQVSFLALVNSQCVTYRRGVRTTTVAR</sequence>
<gene>
    <name evidence="1" type="ORF">T265_11613</name>
</gene>
<accession>A0A074ZX03</accession>
<protein>
    <submittedName>
        <fullName evidence="1">Uncharacterized protein</fullName>
    </submittedName>
</protein>
<evidence type="ECO:0000313" key="1">
    <source>
        <dbReference type="EMBL" id="KER19674.1"/>
    </source>
</evidence>
<dbReference type="AlphaFoldDB" id="A0A074ZX03"/>
<dbReference type="EMBL" id="KL597157">
    <property type="protein sequence ID" value="KER19674.1"/>
    <property type="molecule type" value="Genomic_DNA"/>
</dbReference>
<name>A0A074ZX03_OPIVI</name>
<dbReference type="CTD" id="20325781"/>
<organism evidence="1 2">
    <name type="scientific">Opisthorchis viverrini</name>
    <name type="common">Southeast Asian liver fluke</name>
    <dbReference type="NCBI Taxonomy" id="6198"/>
    <lineage>
        <taxon>Eukaryota</taxon>
        <taxon>Metazoa</taxon>
        <taxon>Spiralia</taxon>
        <taxon>Lophotrochozoa</taxon>
        <taxon>Platyhelminthes</taxon>
        <taxon>Trematoda</taxon>
        <taxon>Digenea</taxon>
        <taxon>Opisthorchiida</taxon>
        <taxon>Opisthorchiata</taxon>
        <taxon>Opisthorchiidae</taxon>
        <taxon>Opisthorchis</taxon>
    </lineage>
</organism>
<reference evidence="1 2" key="1">
    <citation type="submission" date="2013-11" db="EMBL/GenBank/DDBJ databases">
        <title>Opisthorchis viverrini - life in the bile duct.</title>
        <authorList>
            <person name="Young N.D."/>
            <person name="Nagarajan N."/>
            <person name="Lin S.J."/>
            <person name="Korhonen P.K."/>
            <person name="Jex A.R."/>
            <person name="Hall R.S."/>
            <person name="Safavi-Hemami H."/>
            <person name="Kaewkong W."/>
            <person name="Bertrand D."/>
            <person name="Gao S."/>
            <person name="Seet Q."/>
            <person name="Wongkham S."/>
            <person name="Teh B.T."/>
            <person name="Wongkham C."/>
            <person name="Intapan P.M."/>
            <person name="Maleewong W."/>
            <person name="Yang X."/>
            <person name="Hu M."/>
            <person name="Wang Z."/>
            <person name="Hofmann A."/>
            <person name="Sternberg P.W."/>
            <person name="Tan P."/>
            <person name="Wang J."/>
            <person name="Gasser R.B."/>
        </authorList>
    </citation>
    <scope>NUCLEOTIDE SEQUENCE [LARGE SCALE GENOMIC DNA]</scope>
</reference>
<keyword evidence="2" id="KW-1185">Reference proteome</keyword>
<dbReference type="RefSeq" id="XP_009176576.1">
    <property type="nucleotide sequence ID" value="XM_009178312.1"/>
</dbReference>
<dbReference type="Proteomes" id="UP000054324">
    <property type="component" value="Unassembled WGS sequence"/>
</dbReference>
<dbReference type="OrthoDB" id="6240057at2759"/>
<proteinExistence type="predicted"/>